<keyword evidence="5" id="KW-0547">Nucleotide-binding</keyword>
<gene>
    <name evidence="9" type="ORF">NRE15_00020</name>
</gene>
<evidence type="ECO:0000256" key="4">
    <source>
        <dbReference type="ARBA" id="ARBA00022475"/>
    </source>
</evidence>
<evidence type="ECO:0000256" key="6">
    <source>
        <dbReference type="ARBA" id="ARBA00022840"/>
    </source>
</evidence>
<dbReference type="RefSeq" id="WP_313793596.1">
    <property type="nucleotide sequence ID" value="NZ_CP102453.1"/>
</dbReference>
<evidence type="ECO:0000256" key="5">
    <source>
        <dbReference type="ARBA" id="ARBA00022741"/>
    </source>
</evidence>
<protein>
    <submittedName>
        <fullName evidence="9">ABC transporter ATP-binding protein</fullName>
    </submittedName>
</protein>
<dbReference type="Proteomes" id="UP001315967">
    <property type="component" value="Chromosome"/>
</dbReference>
<accession>A0ABY5P6B5</accession>
<dbReference type="InterPro" id="IPR003439">
    <property type="entry name" value="ABC_transporter-like_ATP-bd"/>
</dbReference>
<evidence type="ECO:0000256" key="2">
    <source>
        <dbReference type="ARBA" id="ARBA00005417"/>
    </source>
</evidence>
<evidence type="ECO:0000313" key="10">
    <source>
        <dbReference type="Proteomes" id="UP001315967"/>
    </source>
</evidence>
<keyword evidence="6 9" id="KW-0067">ATP-binding</keyword>
<dbReference type="InterPro" id="IPR017871">
    <property type="entry name" value="ABC_transporter-like_CS"/>
</dbReference>
<dbReference type="InterPro" id="IPR013563">
    <property type="entry name" value="Oligopep_ABC_C"/>
</dbReference>
<evidence type="ECO:0000259" key="8">
    <source>
        <dbReference type="PROSITE" id="PS50893"/>
    </source>
</evidence>
<dbReference type="EMBL" id="CP102453">
    <property type="protein sequence ID" value="UUX34094.1"/>
    <property type="molecule type" value="Genomic_DNA"/>
</dbReference>
<dbReference type="InterPro" id="IPR050388">
    <property type="entry name" value="ABC_Ni/Peptide_Import"/>
</dbReference>
<organism evidence="9 10">
    <name type="scientific">Fundicoccus culcitae</name>
    <dbReference type="NCBI Taxonomy" id="2969821"/>
    <lineage>
        <taxon>Bacteria</taxon>
        <taxon>Bacillati</taxon>
        <taxon>Bacillota</taxon>
        <taxon>Bacilli</taxon>
        <taxon>Lactobacillales</taxon>
        <taxon>Aerococcaceae</taxon>
        <taxon>Fundicoccus</taxon>
    </lineage>
</organism>
<dbReference type="InterPro" id="IPR003593">
    <property type="entry name" value="AAA+_ATPase"/>
</dbReference>
<dbReference type="Pfam" id="PF00005">
    <property type="entry name" value="ABC_tran"/>
    <property type="match status" value="1"/>
</dbReference>
<comment type="similarity">
    <text evidence="2">Belongs to the ABC transporter superfamily.</text>
</comment>
<name>A0ABY5P6B5_9LACT</name>
<keyword evidence="10" id="KW-1185">Reference proteome</keyword>
<dbReference type="SUPFAM" id="SSF52540">
    <property type="entry name" value="P-loop containing nucleoside triphosphate hydrolases"/>
    <property type="match status" value="1"/>
</dbReference>
<sequence length="338" mass="37998">MNNNEVLLDVKDLHVGFRIKDDYYDAVDGVSFQLKKNEILAIVGESGCGKSTLATSIVGLHNKNNTRISGEINYRNENLVNYNETQYNQIRGNDIGMIFQDPLASLNPLMKIEDQIAEALYYHTKLDKEQRHKRVLELLDQVGIANPQRMAKQYPHELSGGMRQRVIIAIALACKPPIIIADEPTTALDVTIQAQILDLLNDIQEETESGIILITHDLGVVAETADRVAVMYAGQFVEVAPVHELFNNPKHPYTRSLLRSIPQSNDMVDDSTGELHVIQGVVPPLTRLPRKGCRFAPRIPWVDASAHEENPTLHEVEPGHFVRCTCHEHFNFNEEVTV</sequence>
<comment type="subcellular location">
    <subcellularLocation>
        <location evidence="1">Cell membrane</location>
        <topology evidence="1">Peripheral membrane protein</topology>
    </subcellularLocation>
</comment>
<dbReference type="Pfam" id="PF08352">
    <property type="entry name" value="oligo_HPY"/>
    <property type="match status" value="1"/>
</dbReference>
<evidence type="ECO:0000256" key="1">
    <source>
        <dbReference type="ARBA" id="ARBA00004202"/>
    </source>
</evidence>
<keyword evidence="7" id="KW-0472">Membrane</keyword>
<keyword evidence="3" id="KW-0813">Transport</keyword>
<dbReference type="InterPro" id="IPR027417">
    <property type="entry name" value="P-loop_NTPase"/>
</dbReference>
<dbReference type="GO" id="GO:0005524">
    <property type="term" value="F:ATP binding"/>
    <property type="evidence" value="ECO:0007669"/>
    <property type="project" value="UniProtKB-KW"/>
</dbReference>
<evidence type="ECO:0000313" key="9">
    <source>
        <dbReference type="EMBL" id="UUX34094.1"/>
    </source>
</evidence>
<dbReference type="NCBIfam" id="TIGR01727">
    <property type="entry name" value="oligo_HPY"/>
    <property type="match status" value="1"/>
</dbReference>
<evidence type="ECO:0000256" key="3">
    <source>
        <dbReference type="ARBA" id="ARBA00022448"/>
    </source>
</evidence>
<proteinExistence type="inferred from homology"/>
<dbReference type="PANTHER" id="PTHR43297">
    <property type="entry name" value="OLIGOPEPTIDE TRANSPORT ATP-BINDING PROTEIN APPD"/>
    <property type="match status" value="1"/>
</dbReference>
<dbReference type="SMART" id="SM00382">
    <property type="entry name" value="AAA"/>
    <property type="match status" value="1"/>
</dbReference>
<reference evidence="9 10" key="1">
    <citation type="submission" date="2022-08" db="EMBL/GenBank/DDBJ databases">
        <title>Aerococcaceae sp. nov isolated from spoiled eye mask.</title>
        <authorList>
            <person name="Zhou G."/>
            <person name="Xie X.-B."/>
            <person name="Shi Q.-S."/>
            <person name="Wang Y.-S."/>
            <person name="Wen X."/>
            <person name="Peng H."/>
            <person name="Yang X.-J."/>
            <person name="Tao H.-B."/>
            <person name="Huang X.-M."/>
        </authorList>
    </citation>
    <scope>NUCLEOTIDE SEQUENCE [LARGE SCALE GENOMIC DNA]</scope>
    <source>
        <strain evidence="10">DM20194951</strain>
    </source>
</reference>
<dbReference type="CDD" id="cd03257">
    <property type="entry name" value="ABC_NikE_OppD_transporters"/>
    <property type="match status" value="1"/>
</dbReference>
<dbReference type="PROSITE" id="PS00211">
    <property type="entry name" value="ABC_TRANSPORTER_1"/>
    <property type="match status" value="1"/>
</dbReference>
<dbReference type="PANTHER" id="PTHR43297:SF2">
    <property type="entry name" value="DIPEPTIDE TRANSPORT ATP-BINDING PROTEIN DPPD"/>
    <property type="match status" value="1"/>
</dbReference>
<keyword evidence="4" id="KW-1003">Cell membrane</keyword>
<evidence type="ECO:0000256" key="7">
    <source>
        <dbReference type="ARBA" id="ARBA00023136"/>
    </source>
</evidence>
<dbReference type="Gene3D" id="3.40.50.300">
    <property type="entry name" value="P-loop containing nucleotide triphosphate hydrolases"/>
    <property type="match status" value="1"/>
</dbReference>
<feature type="domain" description="ABC transporter" evidence="8">
    <location>
        <begin position="8"/>
        <end position="258"/>
    </location>
</feature>
<dbReference type="PROSITE" id="PS50893">
    <property type="entry name" value="ABC_TRANSPORTER_2"/>
    <property type="match status" value="1"/>
</dbReference>